<feature type="compositionally biased region" description="Basic and acidic residues" evidence="1">
    <location>
        <begin position="66"/>
        <end position="78"/>
    </location>
</feature>
<proteinExistence type="predicted"/>
<dbReference type="Proteomes" id="UP000277580">
    <property type="component" value="Unassembled WGS sequence"/>
</dbReference>
<accession>A0A3N4KXT5</accession>
<feature type="region of interest" description="Disordered" evidence="1">
    <location>
        <begin position="66"/>
        <end position="110"/>
    </location>
</feature>
<feature type="compositionally biased region" description="Polar residues" evidence="1">
    <location>
        <begin position="82"/>
        <end position="103"/>
    </location>
</feature>
<evidence type="ECO:0000313" key="3">
    <source>
        <dbReference type="Proteomes" id="UP000277580"/>
    </source>
</evidence>
<gene>
    <name evidence="2" type="ORF">P167DRAFT_64487</name>
</gene>
<organism evidence="2 3">
    <name type="scientific">Morchella conica CCBAS932</name>
    <dbReference type="NCBI Taxonomy" id="1392247"/>
    <lineage>
        <taxon>Eukaryota</taxon>
        <taxon>Fungi</taxon>
        <taxon>Dikarya</taxon>
        <taxon>Ascomycota</taxon>
        <taxon>Pezizomycotina</taxon>
        <taxon>Pezizomycetes</taxon>
        <taxon>Pezizales</taxon>
        <taxon>Morchellaceae</taxon>
        <taxon>Morchella</taxon>
    </lineage>
</organism>
<protein>
    <submittedName>
        <fullName evidence="2">Uncharacterized protein</fullName>
    </submittedName>
</protein>
<dbReference type="InParanoid" id="A0A3N4KXT5"/>
<name>A0A3N4KXT5_9PEZI</name>
<evidence type="ECO:0000313" key="2">
    <source>
        <dbReference type="EMBL" id="RPB14298.1"/>
    </source>
</evidence>
<dbReference type="EMBL" id="ML119118">
    <property type="protein sequence ID" value="RPB14298.1"/>
    <property type="molecule type" value="Genomic_DNA"/>
</dbReference>
<dbReference type="AlphaFoldDB" id="A0A3N4KXT5"/>
<evidence type="ECO:0000256" key="1">
    <source>
        <dbReference type="SAM" id="MobiDB-lite"/>
    </source>
</evidence>
<sequence length="208" mass="23468">MDRVQLAVSIREQTYRVAISEFLRERAGAGVVDDLLDQFDKVLESKTWNQDPLDDLNNSRAITHETQIHESLSREPPKAELPSTSSSIHNSKTLKYEPQSKTPASAGKDNAEQHLHDMTDLNHFPNQCQYSVEHLMPTQDSGHSRVDISNFSKFQPDLLGQSFTNDPSSQDMHDYVNVDDDMFEYGGEEGFEEIGDDFLEPGGMGYSL</sequence>
<keyword evidence="3" id="KW-1185">Reference proteome</keyword>
<reference evidence="2 3" key="1">
    <citation type="journal article" date="2018" name="Nat. Ecol. Evol.">
        <title>Pezizomycetes genomes reveal the molecular basis of ectomycorrhizal truffle lifestyle.</title>
        <authorList>
            <person name="Murat C."/>
            <person name="Payen T."/>
            <person name="Noel B."/>
            <person name="Kuo A."/>
            <person name="Morin E."/>
            <person name="Chen J."/>
            <person name="Kohler A."/>
            <person name="Krizsan K."/>
            <person name="Balestrini R."/>
            <person name="Da Silva C."/>
            <person name="Montanini B."/>
            <person name="Hainaut M."/>
            <person name="Levati E."/>
            <person name="Barry K.W."/>
            <person name="Belfiori B."/>
            <person name="Cichocki N."/>
            <person name="Clum A."/>
            <person name="Dockter R.B."/>
            <person name="Fauchery L."/>
            <person name="Guy J."/>
            <person name="Iotti M."/>
            <person name="Le Tacon F."/>
            <person name="Lindquist E.A."/>
            <person name="Lipzen A."/>
            <person name="Malagnac F."/>
            <person name="Mello A."/>
            <person name="Molinier V."/>
            <person name="Miyauchi S."/>
            <person name="Poulain J."/>
            <person name="Riccioni C."/>
            <person name="Rubini A."/>
            <person name="Sitrit Y."/>
            <person name="Splivallo R."/>
            <person name="Traeger S."/>
            <person name="Wang M."/>
            <person name="Zifcakova L."/>
            <person name="Wipf D."/>
            <person name="Zambonelli A."/>
            <person name="Paolocci F."/>
            <person name="Nowrousian M."/>
            <person name="Ottonello S."/>
            <person name="Baldrian P."/>
            <person name="Spatafora J.W."/>
            <person name="Henrissat B."/>
            <person name="Nagy L.G."/>
            <person name="Aury J.M."/>
            <person name="Wincker P."/>
            <person name="Grigoriev I.V."/>
            <person name="Bonfante P."/>
            <person name="Martin F.M."/>
        </authorList>
    </citation>
    <scope>NUCLEOTIDE SEQUENCE [LARGE SCALE GENOMIC DNA]</scope>
    <source>
        <strain evidence="2 3">CCBAS932</strain>
    </source>
</reference>